<dbReference type="AlphaFoldDB" id="A0A9X3HUW3"/>
<comment type="caution">
    <text evidence="1">The sequence shown here is derived from an EMBL/GenBank/DDBJ whole genome shotgun (WGS) entry which is preliminary data.</text>
</comment>
<dbReference type="Proteomes" id="UP001155587">
    <property type="component" value="Unassembled WGS sequence"/>
</dbReference>
<reference evidence="1" key="1">
    <citation type="submission" date="2022-02" db="EMBL/GenBank/DDBJ databases">
        <title>Vibrio sp. nov, a new bacterium isolated from seawater.</title>
        <authorList>
            <person name="Yuan Y."/>
        </authorList>
    </citation>
    <scope>NUCLEOTIDE SEQUENCE</scope>
    <source>
        <strain evidence="1">ZSDZ65</strain>
    </source>
</reference>
<keyword evidence="2" id="KW-1185">Reference proteome</keyword>
<gene>
    <name evidence="1" type="ORF">MD535_02440</name>
</gene>
<name>A0A9X3HUW3_9VIBR</name>
<dbReference type="RefSeq" id="WP_265673349.1">
    <property type="nucleotide sequence ID" value="NZ_JAKRRY010000002.1"/>
</dbReference>
<evidence type="ECO:0000313" key="1">
    <source>
        <dbReference type="EMBL" id="MCW8344885.1"/>
    </source>
</evidence>
<organism evidence="1 2">
    <name type="scientific">Vibrio qingdaonensis</name>
    <dbReference type="NCBI Taxonomy" id="2829491"/>
    <lineage>
        <taxon>Bacteria</taxon>
        <taxon>Pseudomonadati</taxon>
        <taxon>Pseudomonadota</taxon>
        <taxon>Gammaproteobacteria</taxon>
        <taxon>Vibrionales</taxon>
        <taxon>Vibrionaceae</taxon>
        <taxon>Vibrio</taxon>
    </lineage>
</organism>
<proteinExistence type="predicted"/>
<sequence>MYLVLYCHNIGMTDFSFFETEDFDKDDGYTVRGKWPNESAFRDYLTKEFGDMSEFHVVDLISRGEQAEHYSVLELTQLSQHIEP</sequence>
<dbReference type="EMBL" id="JAKRRY010000002">
    <property type="protein sequence ID" value="MCW8344885.1"/>
    <property type="molecule type" value="Genomic_DNA"/>
</dbReference>
<accession>A0A9X3HUW3</accession>
<evidence type="ECO:0000313" key="2">
    <source>
        <dbReference type="Proteomes" id="UP001155587"/>
    </source>
</evidence>
<protein>
    <submittedName>
        <fullName evidence="1">Uncharacterized protein</fullName>
    </submittedName>
</protein>